<protein>
    <submittedName>
        <fullName evidence="1">Uncharacterized protein</fullName>
    </submittedName>
</protein>
<dbReference type="Proteomes" id="UP000215914">
    <property type="component" value="Unassembled WGS sequence"/>
</dbReference>
<evidence type="ECO:0000313" key="1">
    <source>
        <dbReference type="EMBL" id="KAF5764643.1"/>
    </source>
</evidence>
<dbReference type="Gramene" id="mRNA:HanXRQr2_Chr15g0694431">
    <property type="protein sequence ID" value="CDS:HanXRQr2_Chr15g0694431.1"/>
    <property type="gene ID" value="HanXRQr2_Chr15g0694431"/>
</dbReference>
<evidence type="ECO:0000313" key="2">
    <source>
        <dbReference type="Proteomes" id="UP000215914"/>
    </source>
</evidence>
<keyword evidence="2" id="KW-1185">Reference proteome</keyword>
<sequence>MLKVGDLERTHHKAECASDIKIVSNGSKLEFQSVFEVKILYSCYFASRLTVDVNLVA</sequence>
<proteinExistence type="predicted"/>
<dbReference type="EMBL" id="MNCJ02000330">
    <property type="protein sequence ID" value="KAF5764643.1"/>
    <property type="molecule type" value="Genomic_DNA"/>
</dbReference>
<reference evidence="1" key="1">
    <citation type="journal article" date="2017" name="Nature">
        <title>The sunflower genome provides insights into oil metabolism, flowering and Asterid evolution.</title>
        <authorList>
            <person name="Badouin H."/>
            <person name="Gouzy J."/>
            <person name="Grassa C.J."/>
            <person name="Murat F."/>
            <person name="Staton S.E."/>
            <person name="Cottret L."/>
            <person name="Lelandais-Briere C."/>
            <person name="Owens G.L."/>
            <person name="Carrere S."/>
            <person name="Mayjonade B."/>
            <person name="Legrand L."/>
            <person name="Gill N."/>
            <person name="Kane N.C."/>
            <person name="Bowers J.E."/>
            <person name="Hubner S."/>
            <person name="Bellec A."/>
            <person name="Berard A."/>
            <person name="Berges H."/>
            <person name="Blanchet N."/>
            <person name="Boniface M.C."/>
            <person name="Brunel D."/>
            <person name="Catrice O."/>
            <person name="Chaidir N."/>
            <person name="Claudel C."/>
            <person name="Donnadieu C."/>
            <person name="Faraut T."/>
            <person name="Fievet G."/>
            <person name="Helmstetter N."/>
            <person name="King M."/>
            <person name="Knapp S.J."/>
            <person name="Lai Z."/>
            <person name="Le Paslier M.C."/>
            <person name="Lippi Y."/>
            <person name="Lorenzon L."/>
            <person name="Mandel J.R."/>
            <person name="Marage G."/>
            <person name="Marchand G."/>
            <person name="Marquand E."/>
            <person name="Bret-Mestries E."/>
            <person name="Morien E."/>
            <person name="Nambeesan S."/>
            <person name="Nguyen T."/>
            <person name="Pegot-Espagnet P."/>
            <person name="Pouilly N."/>
            <person name="Raftis F."/>
            <person name="Sallet E."/>
            <person name="Schiex T."/>
            <person name="Thomas J."/>
            <person name="Vandecasteele C."/>
            <person name="Vares D."/>
            <person name="Vear F."/>
            <person name="Vautrin S."/>
            <person name="Crespi M."/>
            <person name="Mangin B."/>
            <person name="Burke J.M."/>
            <person name="Salse J."/>
            <person name="Munos S."/>
            <person name="Vincourt P."/>
            <person name="Rieseberg L.H."/>
            <person name="Langlade N.B."/>
        </authorList>
    </citation>
    <scope>NUCLEOTIDE SEQUENCE</scope>
    <source>
        <tissue evidence="1">Leaves</tissue>
    </source>
</reference>
<organism evidence="1 2">
    <name type="scientific">Helianthus annuus</name>
    <name type="common">Common sunflower</name>
    <dbReference type="NCBI Taxonomy" id="4232"/>
    <lineage>
        <taxon>Eukaryota</taxon>
        <taxon>Viridiplantae</taxon>
        <taxon>Streptophyta</taxon>
        <taxon>Embryophyta</taxon>
        <taxon>Tracheophyta</taxon>
        <taxon>Spermatophyta</taxon>
        <taxon>Magnoliopsida</taxon>
        <taxon>eudicotyledons</taxon>
        <taxon>Gunneridae</taxon>
        <taxon>Pentapetalae</taxon>
        <taxon>asterids</taxon>
        <taxon>campanulids</taxon>
        <taxon>Asterales</taxon>
        <taxon>Asteraceae</taxon>
        <taxon>Asteroideae</taxon>
        <taxon>Heliantheae alliance</taxon>
        <taxon>Heliantheae</taxon>
        <taxon>Helianthus</taxon>
    </lineage>
</organism>
<name>A0A9K3E0U0_HELAN</name>
<accession>A0A9K3E0U0</accession>
<gene>
    <name evidence="1" type="ORF">HanXRQr2_Chr15g0694431</name>
</gene>
<dbReference type="AlphaFoldDB" id="A0A9K3E0U0"/>
<comment type="caution">
    <text evidence="1">The sequence shown here is derived from an EMBL/GenBank/DDBJ whole genome shotgun (WGS) entry which is preliminary data.</text>
</comment>
<reference evidence="1" key="2">
    <citation type="submission" date="2020-06" db="EMBL/GenBank/DDBJ databases">
        <title>Helianthus annuus Genome sequencing and assembly Release 2.</title>
        <authorList>
            <person name="Gouzy J."/>
            <person name="Langlade N."/>
            <person name="Munos S."/>
        </authorList>
    </citation>
    <scope>NUCLEOTIDE SEQUENCE</scope>
    <source>
        <tissue evidence="1">Leaves</tissue>
    </source>
</reference>